<evidence type="ECO:0000313" key="3">
    <source>
        <dbReference type="Proteomes" id="UP000726170"/>
    </source>
</evidence>
<feature type="transmembrane region" description="Helical" evidence="1">
    <location>
        <begin position="148"/>
        <end position="164"/>
    </location>
</feature>
<feature type="transmembrane region" description="Helical" evidence="1">
    <location>
        <begin position="232"/>
        <end position="253"/>
    </location>
</feature>
<feature type="transmembrane region" description="Helical" evidence="1">
    <location>
        <begin position="416"/>
        <end position="440"/>
    </location>
</feature>
<keyword evidence="1" id="KW-1133">Transmembrane helix</keyword>
<feature type="transmembrane region" description="Helical" evidence="1">
    <location>
        <begin position="95"/>
        <end position="114"/>
    </location>
</feature>
<organism evidence="2 3">
    <name type="scientific">Clostridium mobile</name>
    <dbReference type="NCBI Taxonomy" id="2841512"/>
    <lineage>
        <taxon>Bacteria</taxon>
        <taxon>Bacillati</taxon>
        <taxon>Bacillota</taxon>
        <taxon>Clostridia</taxon>
        <taxon>Eubacteriales</taxon>
        <taxon>Clostridiaceae</taxon>
        <taxon>Clostridium</taxon>
    </lineage>
</organism>
<keyword evidence="1" id="KW-0812">Transmembrane</keyword>
<feature type="transmembrane region" description="Helical" evidence="1">
    <location>
        <begin position="203"/>
        <end position="226"/>
    </location>
</feature>
<evidence type="ECO:0008006" key="4">
    <source>
        <dbReference type="Google" id="ProtNLM"/>
    </source>
</evidence>
<sequence length="539" mass="62927">MKALLRTFINSFKVSFAENANIFIYFLKRIPVIGKRIPEKLYKQTRAKIVFGIIKEILGIVSNFFRKSFYLGVMILLPSYLLINKDMSLILPEFLHIFFFLSFILGSIMNVIVFDANNRSSYNMITLMRVDAKEYYLGQIIYRNVEKFIYFMVPMIIIGSIIGLSPLKAVILITELTAFRFIGEWLHLFIYECTGKVIVNKNSFVFTSIIIFLILAYALPFAGFTIDFYPILFNNSVVLVLMILGILSFIHIWKYKQYTNIAKKLLARDNIFDIENFKSELSFVDVKLDEKNMTEDDLNSKIYDKKQGYEYLNSIFFKRHRKIILSPIKFRVLVITAMFLIGIVLILINPEKKIIFINRIENAAPLLVFIMYTMSTGERICKAMFYNCDVSLLRYSYYREGKVILSNFTSRLKKVVFLNIIPAFTLCLALIAFIIISGYSNKLISMIPLFLCAIFLSCFFSIHYLFMYYVIQPYTAELEVKSPLFKFTNGLIYFVSYFCLRLKTSSYYFTLAIVILTILYMAIALILTYRVAPKTFRLK</sequence>
<feature type="transmembrane region" description="Helical" evidence="1">
    <location>
        <begin position="328"/>
        <end position="348"/>
    </location>
</feature>
<proteinExistence type="predicted"/>
<accession>A0ABS6EHP4</accession>
<protein>
    <recommendedName>
        <fullName evidence="4">ABC transporter permease</fullName>
    </recommendedName>
</protein>
<gene>
    <name evidence="2" type="ORF">KQI86_09390</name>
</gene>
<evidence type="ECO:0000313" key="2">
    <source>
        <dbReference type="EMBL" id="MBU5484543.1"/>
    </source>
</evidence>
<comment type="caution">
    <text evidence="2">The sequence shown here is derived from an EMBL/GenBank/DDBJ whole genome shotgun (WGS) entry which is preliminary data.</text>
</comment>
<feature type="transmembrane region" description="Helical" evidence="1">
    <location>
        <begin position="506"/>
        <end position="529"/>
    </location>
</feature>
<keyword evidence="3" id="KW-1185">Reference proteome</keyword>
<dbReference type="EMBL" id="JAHLQF010000002">
    <property type="protein sequence ID" value="MBU5484543.1"/>
    <property type="molecule type" value="Genomic_DNA"/>
</dbReference>
<feature type="transmembrane region" description="Helical" evidence="1">
    <location>
        <begin position="64"/>
        <end position="83"/>
    </location>
</feature>
<feature type="transmembrane region" description="Helical" evidence="1">
    <location>
        <begin position="170"/>
        <end position="191"/>
    </location>
</feature>
<name>A0ABS6EHP4_9CLOT</name>
<feature type="transmembrane region" description="Helical" evidence="1">
    <location>
        <begin position="446"/>
        <end position="471"/>
    </location>
</feature>
<keyword evidence="1" id="KW-0472">Membrane</keyword>
<evidence type="ECO:0000256" key="1">
    <source>
        <dbReference type="SAM" id="Phobius"/>
    </source>
</evidence>
<reference evidence="2 3" key="1">
    <citation type="submission" date="2021-06" db="EMBL/GenBank/DDBJ databases">
        <authorList>
            <person name="Sun Q."/>
            <person name="Li D."/>
        </authorList>
    </citation>
    <scope>NUCLEOTIDE SEQUENCE [LARGE SCALE GENOMIC DNA]</scope>
    <source>
        <strain evidence="2 3">MSJ-11</strain>
    </source>
</reference>
<dbReference type="RefSeq" id="WP_216439014.1">
    <property type="nucleotide sequence ID" value="NZ_JAHLQF010000002.1"/>
</dbReference>
<dbReference type="Proteomes" id="UP000726170">
    <property type="component" value="Unassembled WGS sequence"/>
</dbReference>